<dbReference type="Gene3D" id="1.20.120.1810">
    <property type="match status" value="1"/>
</dbReference>
<evidence type="ECO:0000256" key="4">
    <source>
        <dbReference type="ARBA" id="ARBA00023163"/>
    </source>
</evidence>
<evidence type="ECO:0000256" key="2">
    <source>
        <dbReference type="ARBA" id="ARBA00023082"/>
    </source>
</evidence>
<dbReference type="GO" id="GO:0003677">
    <property type="term" value="F:DNA binding"/>
    <property type="evidence" value="ECO:0007669"/>
    <property type="project" value="UniProtKB-KW"/>
</dbReference>
<dbReference type="InterPro" id="IPR007630">
    <property type="entry name" value="RNA_pol_sigma70_r4"/>
</dbReference>
<sequence>MPAHAGSTVVRAVSPTPTPTTCPATSPTTDRSRSWCTSRGERMRIHQERDARTSTLLAALAGDIDLDSPEGHHLVEQVFVLHLDLCDALARRYFNRGIERDDLLQVARLGLLKAIRRYSPEEGKNFAGFAVPTITGELKRHFRDLGWVVRPSRRVQELRFSLRQTREVMTHELQRAPTRAELATCLGVAVTDVSHADEADSSFRPASIDQPSSTAEHNPLTDAVCVSDRALEAVCDHVDLRRALEGLSSEARRVLQLRFVEDRSQRDIADEIGATQMQVSRMLGRILRQLRSELEEASTIAS</sequence>
<evidence type="ECO:0000256" key="3">
    <source>
        <dbReference type="ARBA" id="ARBA00023125"/>
    </source>
</evidence>
<organism evidence="8 9">
    <name type="scientific">Humibacillus xanthopallidus</name>
    <dbReference type="NCBI Taxonomy" id="412689"/>
    <lineage>
        <taxon>Bacteria</taxon>
        <taxon>Bacillati</taxon>
        <taxon>Actinomycetota</taxon>
        <taxon>Actinomycetes</taxon>
        <taxon>Micrococcales</taxon>
        <taxon>Intrasporangiaceae</taxon>
        <taxon>Humibacillus</taxon>
    </lineage>
</organism>
<keyword evidence="3" id="KW-0238">DNA-binding</keyword>
<gene>
    <name evidence="8" type="ORF">FBY41_3249</name>
</gene>
<feature type="domain" description="RNA polymerase sigma-70 region 2" evidence="6">
    <location>
        <begin position="82"/>
        <end position="147"/>
    </location>
</feature>
<dbReference type="GO" id="GO:0006352">
    <property type="term" value="P:DNA-templated transcription initiation"/>
    <property type="evidence" value="ECO:0007669"/>
    <property type="project" value="InterPro"/>
</dbReference>
<dbReference type="GO" id="GO:0016987">
    <property type="term" value="F:sigma factor activity"/>
    <property type="evidence" value="ECO:0007669"/>
    <property type="project" value="UniProtKB-KW"/>
</dbReference>
<dbReference type="PANTHER" id="PTHR30385:SF4">
    <property type="entry name" value="RNA POLYMERASE SIGMA-E FACTOR"/>
    <property type="match status" value="1"/>
</dbReference>
<keyword evidence="2" id="KW-0731">Sigma factor</keyword>
<evidence type="ECO:0000313" key="9">
    <source>
        <dbReference type="Proteomes" id="UP000316747"/>
    </source>
</evidence>
<keyword evidence="1" id="KW-0805">Transcription regulation</keyword>
<evidence type="ECO:0000259" key="7">
    <source>
        <dbReference type="Pfam" id="PF04545"/>
    </source>
</evidence>
<dbReference type="Proteomes" id="UP000316747">
    <property type="component" value="Unassembled WGS sequence"/>
</dbReference>
<protein>
    <submittedName>
        <fullName evidence="8">RNA polymerase sigma-B factor</fullName>
    </submittedName>
</protein>
<dbReference type="Pfam" id="PF04542">
    <property type="entry name" value="Sigma70_r2"/>
    <property type="match status" value="1"/>
</dbReference>
<dbReference type="OrthoDB" id="9804285at2"/>
<keyword evidence="4" id="KW-0804">Transcription</keyword>
<dbReference type="AlphaFoldDB" id="A0A543HHV5"/>
<accession>A0A543HHV5</accession>
<evidence type="ECO:0000313" key="8">
    <source>
        <dbReference type="EMBL" id="TQM57909.1"/>
    </source>
</evidence>
<evidence type="ECO:0000256" key="1">
    <source>
        <dbReference type="ARBA" id="ARBA00023015"/>
    </source>
</evidence>
<dbReference type="InterPro" id="IPR007627">
    <property type="entry name" value="RNA_pol_sigma70_r2"/>
</dbReference>
<feature type="domain" description="RNA polymerase sigma-70 region 4" evidence="7">
    <location>
        <begin position="243"/>
        <end position="291"/>
    </location>
</feature>
<dbReference type="PANTHER" id="PTHR30385">
    <property type="entry name" value="SIGMA FACTOR F FLAGELLAR"/>
    <property type="match status" value="1"/>
</dbReference>
<comment type="caution">
    <text evidence="8">The sequence shown here is derived from an EMBL/GenBank/DDBJ whole genome shotgun (WGS) entry which is preliminary data.</text>
</comment>
<reference evidence="8 9" key="1">
    <citation type="submission" date="2019-06" db="EMBL/GenBank/DDBJ databases">
        <title>Genome sequencing of plant associated microbes to promote plant fitness in Sorghum bicolor and Oryza sativa.</title>
        <authorList>
            <person name="Coleman-Derr D."/>
        </authorList>
    </citation>
    <scope>NUCLEOTIDE SEQUENCE [LARGE SCALE GENOMIC DNA]</scope>
    <source>
        <strain evidence="8 9">KV-663</strain>
    </source>
</reference>
<dbReference type="InterPro" id="IPR013324">
    <property type="entry name" value="RNA_pol_sigma_r3/r4-like"/>
</dbReference>
<dbReference type="PRINTS" id="PR00046">
    <property type="entry name" value="SIGMA70FCT"/>
</dbReference>
<proteinExistence type="predicted"/>
<feature type="region of interest" description="Disordered" evidence="5">
    <location>
        <begin position="1"/>
        <end position="34"/>
    </location>
</feature>
<dbReference type="InterPro" id="IPR013325">
    <property type="entry name" value="RNA_pol_sigma_r2"/>
</dbReference>
<evidence type="ECO:0000256" key="5">
    <source>
        <dbReference type="SAM" id="MobiDB-lite"/>
    </source>
</evidence>
<dbReference type="SUPFAM" id="SSF88946">
    <property type="entry name" value="Sigma2 domain of RNA polymerase sigma factors"/>
    <property type="match status" value="1"/>
</dbReference>
<dbReference type="InterPro" id="IPR036388">
    <property type="entry name" value="WH-like_DNA-bd_sf"/>
</dbReference>
<dbReference type="NCBIfam" id="TIGR02937">
    <property type="entry name" value="sigma70-ECF"/>
    <property type="match status" value="1"/>
</dbReference>
<keyword evidence="9" id="KW-1185">Reference proteome</keyword>
<dbReference type="CDD" id="cd06171">
    <property type="entry name" value="Sigma70_r4"/>
    <property type="match status" value="1"/>
</dbReference>
<evidence type="ECO:0000259" key="6">
    <source>
        <dbReference type="Pfam" id="PF04542"/>
    </source>
</evidence>
<dbReference type="Gene3D" id="1.10.10.10">
    <property type="entry name" value="Winged helix-like DNA-binding domain superfamily/Winged helix DNA-binding domain"/>
    <property type="match status" value="2"/>
</dbReference>
<name>A0A543HHV5_9MICO</name>
<dbReference type="EMBL" id="VFPM01000003">
    <property type="protein sequence ID" value="TQM57909.1"/>
    <property type="molecule type" value="Genomic_DNA"/>
</dbReference>
<dbReference type="InterPro" id="IPR000943">
    <property type="entry name" value="RNA_pol_sigma70"/>
</dbReference>
<dbReference type="Pfam" id="PF04545">
    <property type="entry name" value="Sigma70_r4"/>
    <property type="match status" value="1"/>
</dbReference>
<feature type="compositionally biased region" description="Low complexity" evidence="5">
    <location>
        <begin position="19"/>
        <end position="29"/>
    </location>
</feature>
<dbReference type="InterPro" id="IPR014284">
    <property type="entry name" value="RNA_pol_sigma-70_dom"/>
</dbReference>
<dbReference type="SUPFAM" id="SSF88659">
    <property type="entry name" value="Sigma3 and sigma4 domains of RNA polymerase sigma factors"/>
    <property type="match status" value="2"/>
</dbReference>